<dbReference type="GO" id="GO:0009272">
    <property type="term" value="P:fungal-type cell wall biogenesis"/>
    <property type="evidence" value="ECO:0007669"/>
    <property type="project" value="UniProtKB-ARBA"/>
</dbReference>
<dbReference type="InterPro" id="IPR002509">
    <property type="entry name" value="NODB_dom"/>
</dbReference>
<dbReference type="GO" id="GO:0006032">
    <property type="term" value="P:chitin catabolic process"/>
    <property type="evidence" value="ECO:0007669"/>
    <property type="project" value="UniProtKB-KW"/>
</dbReference>
<keyword evidence="2" id="KW-0146">Chitin degradation</keyword>
<dbReference type="Pfam" id="PF01522">
    <property type="entry name" value="Polysacc_deac_1"/>
    <property type="match status" value="1"/>
</dbReference>
<evidence type="ECO:0000313" key="8">
    <source>
        <dbReference type="Proteomes" id="UP000247810"/>
    </source>
</evidence>
<keyword evidence="8" id="KW-1185">Reference proteome</keyword>
<evidence type="ECO:0000256" key="2">
    <source>
        <dbReference type="ARBA" id="ARBA00023024"/>
    </source>
</evidence>
<dbReference type="VEuPathDB" id="FungiDB:BO71DRAFT_331484"/>
<dbReference type="PANTHER" id="PTHR10587">
    <property type="entry name" value="GLYCOSYL TRANSFERASE-RELATED"/>
    <property type="match status" value="1"/>
</dbReference>
<gene>
    <name evidence="7" type="ORF">BO71DRAFT_331484</name>
</gene>
<evidence type="ECO:0000313" key="7">
    <source>
        <dbReference type="EMBL" id="PYH91781.1"/>
    </source>
</evidence>
<keyword evidence="2" id="KW-0119">Carbohydrate metabolism</keyword>
<evidence type="ECO:0000256" key="5">
    <source>
        <dbReference type="ARBA" id="ARBA00048494"/>
    </source>
</evidence>
<reference evidence="7 8" key="1">
    <citation type="submission" date="2018-02" db="EMBL/GenBank/DDBJ databases">
        <title>The genomes of Aspergillus section Nigri reveals drivers in fungal speciation.</title>
        <authorList>
            <consortium name="DOE Joint Genome Institute"/>
            <person name="Vesth T.C."/>
            <person name="Nybo J."/>
            <person name="Theobald S."/>
            <person name="Brandl J."/>
            <person name="Frisvad J.C."/>
            <person name="Nielsen K.F."/>
            <person name="Lyhne E.K."/>
            <person name="Kogle M.E."/>
            <person name="Kuo A."/>
            <person name="Riley R."/>
            <person name="Clum A."/>
            <person name="Nolan M."/>
            <person name="Lipzen A."/>
            <person name="Salamov A."/>
            <person name="Henrissat B."/>
            <person name="Wiebenga A."/>
            <person name="De vries R.P."/>
            <person name="Grigoriev I.V."/>
            <person name="Mortensen U.H."/>
            <person name="Andersen M.R."/>
            <person name="Baker S.E."/>
        </authorList>
    </citation>
    <scope>NUCLEOTIDE SEQUENCE [LARGE SCALE GENOMIC DNA]</scope>
    <source>
        <strain evidence="7 8">CBS 707.79</strain>
    </source>
</reference>
<name>A0A319D3V8_9EURO</name>
<dbReference type="GO" id="GO:0004099">
    <property type="term" value="F:chitin deacetylase activity"/>
    <property type="evidence" value="ECO:0007669"/>
    <property type="project" value="UniProtKB-EC"/>
</dbReference>
<dbReference type="STRING" id="1448320.A0A319D3V8"/>
<evidence type="ECO:0000256" key="3">
    <source>
        <dbReference type="ARBA" id="ARBA00023285"/>
    </source>
</evidence>
<keyword evidence="3" id="KW-0170">Cobalt</keyword>
<dbReference type="OrthoDB" id="407355at2759"/>
<dbReference type="SUPFAM" id="SSF88713">
    <property type="entry name" value="Glycoside hydrolase/deacetylase"/>
    <property type="match status" value="1"/>
</dbReference>
<evidence type="ECO:0000259" key="6">
    <source>
        <dbReference type="PROSITE" id="PS51677"/>
    </source>
</evidence>
<evidence type="ECO:0000256" key="4">
    <source>
        <dbReference type="ARBA" id="ARBA00024056"/>
    </source>
</evidence>
<keyword evidence="7" id="KW-0378">Hydrolase</keyword>
<sequence length="256" mass="28642">MLLPLLLLILLLTPLLLIYRPPLILIRYLQHRHPDTLWHIPASSLPPGSQKTIALTIDDSPSAHTPAILSTLLENHATATFFLIGSQTPQQEPLLRDLVSNGMELANHAMRDEPSKDLSRGVLEAQIGFVDGVIERVYRDLGRERTGKWFRPGSGFYTRWMRELCRGLGYRVVLGSVYPHDAQVRWSALNAWHVESLVTGGSVVVVHDRRGWTVPMLRRLLPRLRERGFRVVSLGELVELGGRVVDGAGEGEGEGM</sequence>
<dbReference type="EMBL" id="KZ825934">
    <property type="protein sequence ID" value="PYH91781.1"/>
    <property type="molecule type" value="Genomic_DNA"/>
</dbReference>
<dbReference type="InterPro" id="IPR011330">
    <property type="entry name" value="Glyco_hydro/deAcase_b/a-brl"/>
</dbReference>
<accession>A0A319D3V8</accession>
<proteinExistence type="predicted"/>
<organism evidence="7 8">
    <name type="scientific">Aspergillus ellipticus CBS 707.79</name>
    <dbReference type="NCBI Taxonomy" id="1448320"/>
    <lineage>
        <taxon>Eukaryota</taxon>
        <taxon>Fungi</taxon>
        <taxon>Dikarya</taxon>
        <taxon>Ascomycota</taxon>
        <taxon>Pezizomycotina</taxon>
        <taxon>Eurotiomycetes</taxon>
        <taxon>Eurotiomycetidae</taxon>
        <taxon>Eurotiales</taxon>
        <taxon>Aspergillaceae</taxon>
        <taxon>Aspergillus</taxon>
        <taxon>Aspergillus subgen. Circumdati</taxon>
    </lineage>
</organism>
<dbReference type="Gene3D" id="3.20.20.370">
    <property type="entry name" value="Glycoside hydrolase/deacetylase"/>
    <property type="match status" value="1"/>
</dbReference>
<dbReference type="EC" id="3.5.1.41" evidence="4"/>
<dbReference type="Proteomes" id="UP000247810">
    <property type="component" value="Unassembled WGS sequence"/>
</dbReference>
<protein>
    <recommendedName>
        <fullName evidence="4">chitin deacetylase</fullName>
        <ecNumber evidence="4">3.5.1.41</ecNumber>
    </recommendedName>
</protein>
<comment type="catalytic activity">
    <reaction evidence="5">
        <text>[(1-&gt;4)-N-acetyl-beta-D-glucosaminyl](n) + n H2O = chitosan + n acetate</text>
        <dbReference type="Rhea" id="RHEA:10464"/>
        <dbReference type="Rhea" id="RHEA-COMP:9593"/>
        <dbReference type="Rhea" id="RHEA-COMP:9597"/>
        <dbReference type="ChEBI" id="CHEBI:15377"/>
        <dbReference type="ChEBI" id="CHEBI:17029"/>
        <dbReference type="ChEBI" id="CHEBI:30089"/>
        <dbReference type="ChEBI" id="CHEBI:57704"/>
        <dbReference type="EC" id="3.5.1.41"/>
    </reaction>
    <physiologicalReaction direction="left-to-right" evidence="5">
        <dbReference type="Rhea" id="RHEA:10465"/>
    </physiologicalReaction>
</comment>
<dbReference type="GO" id="GO:0005975">
    <property type="term" value="P:carbohydrate metabolic process"/>
    <property type="evidence" value="ECO:0007669"/>
    <property type="project" value="InterPro"/>
</dbReference>
<feature type="domain" description="NodB homology" evidence="6">
    <location>
        <begin position="51"/>
        <end position="232"/>
    </location>
</feature>
<dbReference type="AlphaFoldDB" id="A0A319D3V8"/>
<keyword evidence="2" id="KW-0624">Polysaccharide degradation</keyword>
<dbReference type="PROSITE" id="PS51677">
    <property type="entry name" value="NODB"/>
    <property type="match status" value="1"/>
</dbReference>
<comment type="cofactor">
    <cofactor evidence="1">
        <name>Co(2+)</name>
        <dbReference type="ChEBI" id="CHEBI:48828"/>
    </cofactor>
</comment>
<evidence type="ECO:0000256" key="1">
    <source>
        <dbReference type="ARBA" id="ARBA00001941"/>
    </source>
</evidence>
<dbReference type="InterPro" id="IPR050248">
    <property type="entry name" value="Polysacc_deacetylase_ArnD"/>
</dbReference>
<dbReference type="PANTHER" id="PTHR10587:SF137">
    <property type="entry name" value="4-DEOXY-4-FORMAMIDO-L-ARABINOSE-PHOSPHOUNDECAPRENOL DEFORMYLASE ARND-RELATED"/>
    <property type="match status" value="1"/>
</dbReference>